<dbReference type="Gene3D" id="3.40.190.80">
    <property type="match status" value="1"/>
</dbReference>
<evidence type="ECO:0000313" key="10">
    <source>
        <dbReference type="EMBL" id="GBP71458.1"/>
    </source>
</evidence>
<evidence type="ECO:0000256" key="6">
    <source>
        <dbReference type="ARBA" id="ARBA00022801"/>
    </source>
</evidence>
<protein>
    <recommendedName>
        <fullName evidence="9">Inositol-1-monophosphatase</fullName>
        <ecNumber evidence="9">3.1.3.25</ecNumber>
    </recommendedName>
</protein>
<proteinExistence type="inferred from homology"/>
<evidence type="ECO:0000256" key="9">
    <source>
        <dbReference type="RuleBase" id="RU364068"/>
    </source>
</evidence>
<keyword evidence="11" id="KW-1185">Reference proteome</keyword>
<evidence type="ECO:0000313" key="11">
    <source>
        <dbReference type="Proteomes" id="UP000299102"/>
    </source>
</evidence>
<dbReference type="PRINTS" id="PR00378">
    <property type="entry name" value="LIIMPHPHTASE"/>
</dbReference>
<dbReference type="InterPro" id="IPR000760">
    <property type="entry name" value="Inositol_monophosphatase-like"/>
</dbReference>
<dbReference type="STRING" id="151549.A0A4C1Y6C1"/>
<keyword evidence="5 8" id="KW-0479">Metal-binding</keyword>
<dbReference type="OrthoDB" id="10254945at2759"/>
<feature type="binding site" evidence="8">
    <location>
        <position position="219"/>
    </location>
    <ligand>
        <name>Mg(2+)</name>
        <dbReference type="ChEBI" id="CHEBI:18420"/>
        <label>1</label>
        <note>catalytic</note>
    </ligand>
</feature>
<evidence type="ECO:0000256" key="7">
    <source>
        <dbReference type="ARBA" id="ARBA00022842"/>
    </source>
</evidence>
<comment type="pathway">
    <text evidence="3 9">Polyol metabolism; myo-inositol biosynthesis; myo-inositol from D-glucose 6-phosphate: step 2/2.</text>
</comment>
<dbReference type="Pfam" id="PF00459">
    <property type="entry name" value="Inositol_P"/>
    <property type="match status" value="1"/>
</dbReference>
<dbReference type="UniPathway" id="UPA00823">
    <property type="reaction ID" value="UER00788"/>
</dbReference>
<dbReference type="EC" id="3.1.3.25" evidence="9"/>
<feature type="binding site" evidence="8">
    <location>
        <position position="93"/>
    </location>
    <ligand>
        <name>Mg(2+)</name>
        <dbReference type="ChEBI" id="CHEBI:18420"/>
        <label>2</label>
    </ligand>
</feature>
<dbReference type="GO" id="GO:0046872">
    <property type="term" value="F:metal ion binding"/>
    <property type="evidence" value="ECO:0007669"/>
    <property type="project" value="UniProtKB-KW"/>
</dbReference>
<dbReference type="CDD" id="cd01639">
    <property type="entry name" value="IMPase"/>
    <property type="match status" value="1"/>
</dbReference>
<dbReference type="GO" id="GO:0046854">
    <property type="term" value="P:phosphatidylinositol phosphate biosynthetic process"/>
    <property type="evidence" value="ECO:0007669"/>
    <property type="project" value="InterPro"/>
</dbReference>
<dbReference type="InterPro" id="IPR020583">
    <property type="entry name" value="Inositol_monoP_metal-BS"/>
</dbReference>
<name>A0A4C1Y6C1_EUMVA</name>
<dbReference type="GO" id="GO:0008934">
    <property type="term" value="F:inositol monophosphate 1-phosphatase activity"/>
    <property type="evidence" value="ECO:0007669"/>
    <property type="project" value="InterPro"/>
</dbReference>
<sequence length="273" mass="29672">MCDDLDGYFETALSLVKIAGNLISEHVGGCKSYEVKECDIDLVTVVDKKVEATLIEGISKKYPTHKFIGEESVADGQRCVLTDEPTWIIDPVDGTMNFVHGFPHSCISIGLLVNKESVIGIVYNPMLQQLFTAQKGKGAFLNGQQIHVSQIKELRKALIASEAGTSRDEERRNVLLKNIEMIVTKAHGLRFLGSAALNMSMVALGGADANFEFGIHAWDIAAGDIIVREAGGVVIDPAGGPFDILSRRVLCASTPELAHELSKSLAQFYPERD</sequence>
<dbReference type="PRINTS" id="PR00377">
    <property type="entry name" value="IMPHPHTASES"/>
</dbReference>
<comment type="catalytic activity">
    <reaction evidence="1 9">
        <text>a myo-inositol phosphate + H2O = myo-inositol + phosphate</text>
        <dbReference type="Rhea" id="RHEA:24056"/>
        <dbReference type="ChEBI" id="CHEBI:15377"/>
        <dbReference type="ChEBI" id="CHEBI:17268"/>
        <dbReference type="ChEBI" id="CHEBI:43474"/>
        <dbReference type="ChEBI" id="CHEBI:84139"/>
        <dbReference type="EC" id="3.1.3.25"/>
    </reaction>
</comment>
<feature type="binding site" evidence="8">
    <location>
        <position position="90"/>
    </location>
    <ligand>
        <name>Mg(2+)</name>
        <dbReference type="ChEBI" id="CHEBI:18420"/>
        <label>2</label>
    </ligand>
</feature>
<feature type="binding site" evidence="8">
    <location>
        <position position="70"/>
    </location>
    <ligand>
        <name>Mg(2+)</name>
        <dbReference type="ChEBI" id="CHEBI:18420"/>
        <label>1</label>
        <note>catalytic</note>
    </ligand>
</feature>
<dbReference type="PANTHER" id="PTHR20854">
    <property type="entry name" value="INOSITOL MONOPHOSPHATASE"/>
    <property type="match status" value="1"/>
</dbReference>
<evidence type="ECO:0000256" key="2">
    <source>
        <dbReference type="ARBA" id="ARBA00001946"/>
    </source>
</evidence>
<keyword evidence="7 8" id="KW-0460">Magnesium</keyword>
<gene>
    <name evidence="10" type="primary">IMPA1</name>
    <name evidence="10" type="ORF">EVAR_46263_1</name>
</gene>
<dbReference type="GO" id="GO:0007165">
    <property type="term" value="P:signal transduction"/>
    <property type="evidence" value="ECO:0007669"/>
    <property type="project" value="TreeGrafter"/>
</dbReference>
<comment type="similarity">
    <text evidence="4 9">Belongs to the inositol monophosphatase superfamily.</text>
</comment>
<dbReference type="InterPro" id="IPR020550">
    <property type="entry name" value="Inositol_monophosphatase_CS"/>
</dbReference>
<dbReference type="EMBL" id="BGZK01001109">
    <property type="protein sequence ID" value="GBP71458.1"/>
    <property type="molecule type" value="Genomic_DNA"/>
</dbReference>
<dbReference type="InterPro" id="IPR020552">
    <property type="entry name" value="Inositol_monoPase_Li-sen"/>
</dbReference>
<dbReference type="Proteomes" id="UP000299102">
    <property type="component" value="Unassembled WGS sequence"/>
</dbReference>
<dbReference type="AlphaFoldDB" id="A0A4C1Y6C1"/>
<comment type="caution">
    <text evidence="10">The sequence shown here is derived from an EMBL/GenBank/DDBJ whole genome shotgun (WGS) entry which is preliminary data.</text>
</comment>
<dbReference type="InterPro" id="IPR033942">
    <property type="entry name" value="IMPase"/>
</dbReference>
<dbReference type="FunFam" id="3.40.190.80:FF:000002">
    <property type="entry name" value="Inositol-1-monophosphatase"/>
    <property type="match status" value="1"/>
</dbReference>
<dbReference type="FunFam" id="3.30.540.10:FF:000004">
    <property type="entry name" value="Inositol-1-monophosphatase"/>
    <property type="match status" value="1"/>
</dbReference>
<evidence type="ECO:0000256" key="8">
    <source>
        <dbReference type="PIRSR" id="PIRSR600760-2"/>
    </source>
</evidence>
<dbReference type="PROSITE" id="PS00629">
    <property type="entry name" value="IMP_1"/>
    <property type="match status" value="1"/>
</dbReference>
<reference evidence="10 11" key="1">
    <citation type="journal article" date="2019" name="Commun. Biol.">
        <title>The bagworm genome reveals a unique fibroin gene that provides high tensile strength.</title>
        <authorList>
            <person name="Kono N."/>
            <person name="Nakamura H."/>
            <person name="Ohtoshi R."/>
            <person name="Tomita M."/>
            <person name="Numata K."/>
            <person name="Arakawa K."/>
        </authorList>
    </citation>
    <scope>NUCLEOTIDE SEQUENCE [LARGE SCALE GENOMIC DNA]</scope>
</reference>
<dbReference type="GO" id="GO:0006021">
    <property type="term" value="P:inositol biosynthetic process"/>
    <property type="evidence" value="ECO:0007669"/>
    <property type="project" value="UniProtKB-UniPathway"/>
</dbReference>
<dbReference type="Gene3D" id="3.30.540.10">
    <property type="entry name" value="Fructose-1,6-Bisphosphatase, subunit A, domain 1"/>
    <property type="match status" value="1"/>
</dbReference>
<dbReference type="PROSITE" id="PS00630">
    <property type="entry name" value="IMP_2"/>
    <property type="match status" value="1"/>
</dbReference>
<keyword evidence="6 9" id="KW-0378">Hydrolase</keyword>
<evidence type="ECO:0000256" key="3">
    <source>
        <dbReference type="ARBA" id="ARBA00005152"/>
    </source>
</evidence>
<comment type="cofactor">
    <cofactor evidence="2 8 9">
        <name>Mg(2+)</name>
        <dbReference type="ChEBI" id="CHEBI:18420"/>
    </cofactor>
</comment>
<organism evidence="10 11">
    <name type="scientific">Eumeta variegata</name>
    <name type="common">Bagworm moth</name>
    <name type="synonym">Eumeta japonica</name>
    <dbReference type="NCBI Taxonomy" id="151549"/>
    <lineage>
        <taxon>Eukaryota</taxon>
        <taxon>Metazoa</taxon>
        <taxon>Ecdysozoa</taxon>
        <taxon>Arthropoda</taxon>
        <taxon>Hexapoda</taxon>
        <taxon>Insecta</taxon>
        <taxon>Pterygota</taxon>
        <taxon>Neoptera</taxon>
        <taxon>Endopterygota</taxon>
        <taxon>Lepidoptera</taxon>
        <taxon>Glossata</taxon>
        <taxon>Ditrysia</taxon>
        <taxon>Tineoidea</taxon>
        <taxon>Psychidae</taxon>
        <taxon>Oiketicinae</taxon>
        <taxon>Eumeta</taxon>
    </lineage>
</organism>
<dbReference type="PANTHER" id="PTHR20854:SF4">
    <property type="entry name" value="INOSITOL-1-MONOPHOSPHATASE-RELATED"/>
    <property type="match status" value="1"/>
</dbReference>
<evidence type="ECO:0000256" key="4">
    <source>
        <dbReference type="ARBA" id="ARBA00009759"/>
    </source>
</evidence>
<evidence type="ECO:0000256" key="5">
    <source>
        <dbReference type="ARBA" id="ARBA00022723"/>
    </source>
</evidence>
<evidence type="ECO:0000256" key="1">
    <source>
        <dbReference type="ARBA" id="ARBA00001033"/>
    </source>
</evidence>
<dbReference type="SUPFAM" id="SSF56655">
    <property type="entry name" value="Carbohydrate phosphatase"/>
    <property type="match status" value="1"/>
</dbReference>
<accession>A0A4C1Y6C1</accession>